<dbReference type="GO" id="GO:0005634">
    <property type="term" value="C:nucleus"/>
    <property type="evidence" value="ECO:0007669"/>
    <property type="project" value="TreeGrafter"/>
</dbReference>
<dbReference type="SUPFAM" id="SSF57716">
    <property type="entry name" value="Glucocorticoid receptor-like (DNA-binding domain)"/>
    <property type="match status" value="1"/>
</dbReference>
<accession>A0AAV5TXR4</accession>
<gene>
    <name evidence="11" type="ORF">PENTCL1PPCAC_21444</name>
</gene>
<reference evidence="11" key="1">
    <citation type="submission" date="2023-10" db="EMBL/GenBank/DDBJ databases">
        <title>Genome assembly of Pristionchus species.</title>
        <authorList>
            <person name="Yoshida K."/>
            <person name="Sommer R.J."/>
        </authorList>
    </citation>
    <scope>NUCLEOTIDE SEQUENCE</scope>
    <source>
        <strain evidence="11">RS0144</strain>
    </source>
</reference>
<evidence type="ECO:0000256" key="4">
    <source>
        <dbReference type="ARBA" id="ARBA00023015"/>
    </source>
</evidence>
<dbReference type="AlphaFoldDB" id="A0AAV5TXR4"/>
<keyword evidence="4" id="KW-0805">Transcription regulation</keyword>
<evidence type="ECO:0000256" key="7">
    <source>
        <dbReference type="ARBA" id="ARBA00023170"/>
    </source>
</evidence>
<keyword evidence="5" id="KW-0238">DNA-binding</keyword>
<comment type="caution">
    <text evidence="11">The sequence shown here is derived from an EMBL/GenBank/DDBJ whole genome shotgun (WGS) entry which is preliminary data.</text>
</comment>
<name>A0AAV5TXR4_9BILA</name>
<protein>
    <recommendedName>
        <fullName evidence="13">Nuclear receptor</fullName>
    </recommendedName>
</protein>
<evidence type="ECO:0000313" key="12">
    <source>
        <dbReference type="Proteomes" id="UP001432027"/>
    </source>
</evidence>
<dbReference type="SUPFAM" id="SSF48508">
    <property type="entry name" value="Nuclear receptor ligand-binding domain"/>
    <property type="match status" value="1"/>
</dbReference>
<proteinExistence type="predicted"/>
<evidence type="ECO:0000313" key="11">
    <source>
        <dbReference type="EMBL" id="GMS99269.1"/>
    </source>
</evidence>
<organism evidence="11 12">
    <name type="scientific">Pristionchus entomophagus</name>
    <dbReference type="NCBI Taxonomy" id="358040"/>
    <lineage>
        <taxon>Eukaryota</taxon>
        <taxon>Metazoa</taxon>
        <taxon>Ecdysozoa</taxon>
        <taxon>Nematoda</taxon>
        <taxon>Chromadorea</taxon>
        <taxon>Rhabditida</taxon>
        <taxon>Rhabditina</taxon>
        <taxon>Diplogasteromorpha</taxon>
        <taxon>Diplogasteroidea</taxon>
        <taxon>Neodiplogasteridae</taxon>
        <taxon>Pristionchus</taxon>
    </lineage>
</organism>
<keyword evidence="2" id="KW-0863">Zinc-finger</keyword>
<evidence type="ECO:0000256" key="2">
    <source>
        <dbReference type="ARBA" id="ARBA00022771"/>
    </source>
</evidence>
<evidence type="ECO:0000259" key="9">
    <source>
        <dbReference type="PROSITE" id="PS51030"/>
    </source>
</evidence>
<evidence type="ECO:0000256" key="6">
    <source>
        <dbReference type="ARBA" id="ARBA00023163"/>
    </source>
</evidence>
<evidence type="ECO:0000259" key="10">
    <source>
        <dbReference type="PROSITE" id="PS51843"/>
    </source>
</evidence>
<keyword evidence="7" id="KW-0675">Receptor</keyword>
<dbReference type="SMART" id="SM00430">
    <property type="entry name" value="HOLI"/>
    <property type="match status" value="1"/>
</dbReference>
<evidence type="ECO:0000256" key="1">
    <source>
        <dbReference type="ARBA" id="ARBA00022723"/>
    </source>
</evidence>
<dbReference type="InterPro" id="IPR000536">
    <property type="entry name" value="Nucl_hrmn_rcpt_lig-bd"/>
</dbReference>
<dbReference type="Gene3D" id="1.10.565.10">
    <property type="entry name" value="Retinoid X Receptor"/>
    <property type="match status" value="1"/>
</dbReference>
<dbReference type="GO" id="GO:0003700">
    <property type="term" value="F:DNA-binding transcription factor activity"/>
    <property type="evidence" value="ECO:0007669"/>
    <property type="project" value="InterPro"/>
</dbReference>
<feature type="domain" description="NR LBD" evidence="10">
    <location>
        <begin position="154"/>
        <end position="409"/>
    </location>
</feature>
<evidence type="ECO:0000256" key="5">
    <source>
        <dbReference type="ARBA" id="ARBA00023125"/>
    </source>
</evidence>
<dbReference type="EMBL" id="BTSX01000005">
    <property type="protein sequence ID" value="GMS99269.1"/>
    <property type="molecule type" value="Genomic_DNA"/>
</dbReference>
<evidence type="ECO:0000256" key="8">
    <source>
        <dbReference type="ARBA" id="ARBA00023242"/>
    </source>
</evidence>
<evidence type="ECO:0000256" key="3">
    <source>
        <dbReference type="ARBA" id="ARBA00022833"/>
    </source>
</evidence>
<dbReference type="PROSITE" id="PS51843">
    <property type="entry name" value="NR_LBD"/>
    <property type="match status" value="1"/>
</dbReference>
<keyword evidence="12" id="KW-1185">Reference proteome</keyword>
<dbReference type="InterPro" id="IPR035500">
    <property type="entry name" value="NHR-like_dom_sf"/>
</dbReference>
<sequence length="432" mass="49287">LTNEQVMDAEKESRKCLICSVPINECRLGVDCCRACAVFFRRIRSGQKGTPTECLRGGGKCFEEGRVTSCRMCRFDRFAVVLKMADSNNVDETLIVETEKNIVISPTAQTCRPVETRGAMEEDIDQTQFIDHNTFLLDLPSSSFTPVLDKIRWSYSLMCQTLKTAETGTKPASFPLTQGDHDGSNIRFVPASYSMVVPNRRVFLSALYDFARMTFPDFSELETENKKLCVSGCMHMVSMMVATYRGVHYYPTAPDVHFMSYTTFVNDESIESFLDDCPSVINKEEAIGVLKETLRREKSMSRQLFQRLRPDNVEFTALLGLAFWNNSVSHVNEELSVAVQKNRARILKEMHEVYKGRRKTDYASRLGELLSLLDNMQECATLCMQDVEVYRLFNLLNEDRGICADHDAYRQYNLFKVCADTDQPDTPVHSHH</sequence>
<dbReference type="InterPro" id="IPR013088">
    <property type="entry name" value="Znf_NHR/GATA"/>
</dbReference>
<dbReference type="SMART" id="SM00399">
    <property type="entry name" value="ZnF_C4"/>
    <property type="match status" value="1"/>
</dbReference>
<dbReference type="Gene3D" id="3.30.50.10">
    <property type="entry name" value="Erythroid Transcription Factor GATA-1, subunit A"/>
    <property type="match status" value="1"/>
</dbReference>
<keyword evidence="3" id="KW-0862">Zinc</keyword>
<dbReference type="PANTHER" id="PTHR46011:SF6">
    <property type="entry name" value="HIGH ZINC ACTIVATED NUCLEAR RECEPTOR PROTEIN"/>
    <property type="match status" value="1"/>
</dbReference>
<dbReference type="Pfam" id="PF00104">
    <property type="entry name" value="Hormone_recep"/>
    <property type="match status" value="1"/>
</dbReference>
<dbReference type="Proteomes" id="UP001432027">
    <property type="component" value="Unassembled WGS sequence"/>
</dbReference>
<evidence type="ECO:0008006" key="13">
    <source>
        <dbReference type="Google" id="ProtNLM"/>
    </source>
</evidence>
<feature type="non-terminal residue" evidence="11">
    <location>
        <position position="1"/>
    </location>
</feature>
<keyword evidence="8" id="KW-0539">Nucleus</keyword>
<dbReference type="PANTHER" id="PTHR46011">
    <property type="entry name" value="NUCLEAR HORMONE RECEPTOR FAMILY MEMBER NHR-86-RELATED"/>
    <property type="match status" value="1"/>
</dbReference>
<keyword evidence="1" id="KW-0479">Metal-binding</keyword>
<dbReference type="InterPro" id="IPR001628">
    <property type="entry name" value="Znf_hrmn_rcpt"/>
</dbReference>
<dbReference type="PROSITE" id="PS51030">
    <property type="entry name" value="NUCLEAR_REC_DBD_2"/>
    <property type="match status" value="1"/>
</dbReference>
<feature type="domain" description="Nuclear receptor" evidence="9">
    <location>
        <begin position="13"/>
        <end position="77"/>
    </location>
</feature>
<keyword evidence="6" id="KW-0804">Transcription</keyword>
<dbReference type="GO" id="GO:0043565">
    <property type="term" value="F:sequence-specific DNA binding"/>
    <property type="evidence" value="ECO:0007669"/>
    <property type="project" value="InterPro"/>
</dbReference>
<dbReference type="GO" id="GO:0008270">
    <property type="term" value="F:zinc ion binding"/>
    <property type="evidence" value="ECO:0007669"/>
    <property type="project" value="UniProtKB-KW"/>
</dbReference>